<accession>A0A011QE12</accession>
<dbReference type="Gene3D" id="3.90.550.10">
    <property type="entry name" value="Spore Coat Polysaccharide Biosynthesis Protein SpsA, Chain A"/>
    <property type="match status" value="1"/>
</dbReference>
<dbReference type="Proteomes" id="UP000022141">
    <property type="component" value="Unassembled WGS sequence"/>
</dbReference>
<sequence length="335" mass="38317">MPSNPELRNTSMDRLKCMRAPVLFLVFNRPYTTKHVFAAIRAARPPRLYVAADGPRPGRHDDSEECARVREIALAVDWPCQVHTLLRDHNLGCRHAVEEALDWFFATEEEGIVLEDDCLPASPFFAFCDELLARFRDEPQVFSIAGSNFQHGQQRGTGSYYFGKYFHCWGWASWRRAWHAYRRETELSKPVLASGLAHFADGSRLFAPYWRQIRQLCIAKRVDSWAYRVTLSSLASGGTVAERLHVVPQSNLIVNIGFGTTATHTSGDAENPAEKAGALDFPLHHPTLIERNIAADRHTDRTHFGIAWLPYLRRQVALNLPLLERGWKWLRRTLR</sequence>
<dbReference type="STRING" id="1454004.AW11_02431"/>
<dbReference type="AlphaFoldDB" id="A0A011QE12"/>
<comment type="caution">
    <text evidence="1">The sequence shown here is derived from an EMBL/GenBank/DDBJ whole genome shotgun (WGS) entry which is preliminary data.</text>
</comment>
<evidence type="ECO:0008006" key="3">
    <source>
        <dbReference type="Google" id="ProtNLM"/>
    </source>
</evidence>
<dbReference type="PATRIC" id="fig|1454004.3.peg.2511"/>
<name>A0A011QE12_ACCRE</name>
<proteinExistence type="predicted"/>
<dbReference type="EMBL" id="JEMY01000033">
    <property type="protein sequence ID" value="EXI87567.1"/>
    <property type="molecule type" value="Genomic_DNA"/>
</dbReference>
<evidence type="ECO:0000313" key="1">
    <source>
        <dbReference type="EMBL" id="EXI87567.1"/>
    </source>
</evidence>
<dbReference type="SUPFAM" id="SSF53448">
    <property type="entry name" value="Nucleotide-diphospho-sugar transferases"/>
    <property type="match status" value="1"/>
</dbReference>
<protein>
    <recommendedName>
        <fullName evidence="3">Hemolytic protein HlpA-like protein</fullName>
    </recommendedName>
</protein>
<gene>
    <name evidence="1" type="ORF">AW11_02431</name>
</gene>
<dbReference type="eggNOG" id="COG1216">
    <property type="taxonomic scope" value="Bacteria"/>
</dbReference>
<dbReference type="InterPro" id="IPR029044">
    <property type="entry name" value="Nucleotide-diphossugar_trans"/>
</dbReference>
<reference evidence="1" key="1">
    <citation type="submission" date="2014-02" db="EMBL/GenBank/DDBJ databases">
        <title>Expanding our view of genomic diversity in Candidatus Accumulibacter clades.</title>
        <authorList>
            <person name="Skennerton C.T."/>
            <person name="Barr J.J."/>
            <person name="Slater F.R."/>
            <person name="Bond P.L."/>
            <person name="Tyson G.W."/>
        </authorList>
    </citation>
    <scope>NUCLEOTIDE SEQUENCE [LARGE SCALE GENOMIC DNA]</scope>
</reference>
<keyword evidence="2" id="KW-1185">Reference proteome</keyword>
<organism evidence="1 2">
    <name type="scientific">Accumulibacter regalis</name>
    <dbReference type="NCBI Taxonomy" id="522306"/>
    <lineage>
        <taxon>Bacteria</taxon>
        <taxon>Pseudomonadati</taxon>
        <taxon>Pseudomonadota</taxon>
        <taxon>Betaproteobacteria</taxon>
        <taxon>Candidatus Accumulibacter</taxon>
    </lineage>
</organism>
<evidence type="ECO:0000313" key="2">
    <source>
        <dbReference type="Proteomes" id="UP000022141"/>
    </source>
</evidence>